<dbReference type="Proteomes" id="UP000054524">
    <property type="component" value="Unassembled WGS sequence"/>
</dbReference>
<evidence type="ECO:0000313" key="1">
    <source>
        <dbReference type="EMBL" id="KFG26685.1"/>
    </source>
</evidence>
<name>A0A086J3G7_NEMA1</name>
<dbReference type="HOGENOM" id="CLU_2085424_0_0_1"/>
<dbReference type="RefSeq" id="XP_052905240.1">
    <property type="nucleotide sequence ID" value="XM_053048480.1"/>
</dbReference>
<organism evidence="1 2">
    <name type="scientific">Nematocida ausubeli (strain ATCC PRA-371 / ERTm2)</name>
    <name type="common">Nematode killer fungus</name>
    <dbReference type="NCBI Taxonomy" id="1913371"/>
    <lineage>
        <taxon>Eukaryota</taxon>
        <taxon>Fungi</taxon>
        <taxon>Fungi incertae sedis</taxon>
        <taxon>Microsporidia</taxon>
        <taxon>Nematocida</taxon>
    </lineage>
</organism>
<dbReference type="OrthoDB" id="2186631at2759"/>
<gene>
    <name evidence="1" type="ORF">NESG_00836</name>
</gene>
<comment type="caution">
    <text evidence="1">The sequence shown here is derived from an EMBL/GenBank/DDBJ whole genome shotgun (WGS) entry which is preliminary data.</text>
</comment>
<dbReference type="EMBL" id="AKIJ01000002">
    <property type="protein sequence ID" value="KFG26685.1"/>
    <property type="molecule type" value="Genomic_DNA"/>
</dbReference>
<reference evidence="1 2" key="1">
    <citation type="journal article" date="2014" name="Genome Announc.">
        <title>Genome Sequence of the Microsporidian Species Nematocida sp1 Strain ERTm6 (ATCC PRA-372).</title>
        <authorList>
            <person name="Bakowski M.A."/>
            <person name="Priest M."/>
            <person name="Young S."/>
            <person name="Cuomo C.A."/>
            <person name="Troemel E.R."/>
        </authorList>
    </citation>
    <scope>NUCLEOTIDE SEQUENCE [LARGE SCALE GENOMIC DNA]</scope>
    <source>
        <strain evidence="1 2">ERTm6</strain>
    </source>
</reference>
<sequence length="117" mass="13617">MKKRETKRQIDLTSGIPKVSPCQISFLIDAISEYSVDYNTLMEEYESRDLRTEYLFMLPENHDPAIYQLIPLFCKHFGIQLYQINEKISTKDSAPLFIRIRKGDAVIDQVKQAIQSS</sequence>
<accession>A0A086J3G7</accession>
<proteinExistence type="predicted"/>
<evidence type="ECO:0000313" key="2">
    <source>
        <dbReference type="Proteomes" id="UP000054524"/>
    </source>
</evidence>
<dbReference type="AlphaFoldDB" id="A0A086J3G7"/>
<protein>
    <submittedName>
        <fullName evidence="1">Uncharacterized protein</fullName>
    </submittedName>
</protein>
<dbReference type="GeneID" id="77675809"/>
<keyword evidence="2" id="KW-1185">Reference proteome</keyword>